<reference evidence="8 9" key="1">
    <citation type="submission" date="2022-01" db="EMBL/GenBank/DDBJ databases">
        <authorList>
            <person name="Xiong W."/>
            <person name="Schranz E."/>
        </authorList>
    </citation>
    <scope>NUCLEOTIDE SEQUENCE [LARGE SCALE GENOMIC DNA]</scope>
</reference>
<dbReference type="SUPFAM" id="SSF56672">
    <property type="entry name" value="DNA/RNA polymerases"/>
    <property type="match status" value="1"/>
</dbReference>
<keyword evidence="6" id="KW-0695">RNA-directed DNA polymerase</keyword>
<dbReference type="InterPro" id="IPR041373">
    <property type="entry name" value="RT_RNaseH"/>
</dbReference>
<evidence type="ECO:0000256" key="6">
    <source>
        <dbReference type="ARBA" id="ARBA00022918"/>
    </source>
</evidence>
<evidence type="ECO:0000313" key="8">
    <source>
        <dbReference type="EMBL" id="CAH1432414.1"/>
    </source>
</evidence>
<keyword evidence="9" id="KW-1185">Reference proteome</keyword>
<sequence>MANEMEKNVVGDASIVVNEDNKGRDEIRHGASKGHCKSKDMWGSLYKRISEVETSLEMLCDQFEDAHQQVGVIASDNDVMQDNVKGAINKLGGVLMQDGHTIAYKSRKLNEVEKLYTMQEKEMAAIIHWLRVWRHYLLGAKFVIKTDNIATSYFKYKRS</sequence>
<dbReference type="Pfam" id="PF17917">
    <property type="entry name" value="RT_RNaseH"/>
    <property type="match status" value="1"/>
</dbReference>
<keyword evidence="5" id="KW-0378">Hydrolase</keyword>
<feature type="domain" description="Reverse transcriptase RNase H-like" evidence="7">
    <location>
        <begin position="90"/>
        <end position="158"/>
    </location>
</feature>
<keyword evidence="3" id="KW-0540">Nuclease</keyword>
<dbReference type="PANTHER" id="PTHR33064">
    <property type="entry name" value="POL PROTEIN"/>
    <property type="match status" value="1"/>
</dbReference>
<dbReference type="AlphaFoldDB" id="A0AAU9MX60"/>
<evidence type="ECO:0000256" key="1">
    <source>
        <dbReference type="ARBA" id="ARBA00022679"/>
    </source>
</evidence>
<evidence type="ECO:0000256" key="5">
    <source>
        <dbReference type="ARBA" id="ARBA00022801"/>
    </source>
</evidence>
<dbReference type="Proteomes" id="UP001157418">
    <property type="component" value="Unassembled WGS sequence"/>
</dbReference>
<evidence type="ECO:0000256" key="3">
    <source>
        <dbReference type="ARBA" id="ARBA00022722"/>
    </source>
</evidence>
<dbReference type="EMBL" id="CAKMRJ010003334">
    <property type="protein sequence ID" value="CAH1432414.1"/>
    <property type="molecule type" value="Genomic_DNA"/>
</dbReference>
<keyword evidence="4" id="KW-0255">Endonuclease</keyword>
<evidence type="ECO:0000313" key="9">
    <source>
        <dbReference type="Proteomes" id="UP001157418"/>
    </source>
</evidence>
<gene>
    <name evidence="8" type="ORF">LVIROSA_LOCUS19062</name>
</gene>
<dbReference type="PANTHER" id="PTHR33064:SF40">
    <property type="entry name" value="REVERSE TRANSCRIPTASE_RETROTRANSPOSON-DERIVED PROTEIN RNASE H-LIKE DOMAIN-CONTAINING PROTEIN"/>
    <property type="match status" value="1"/>
</dbReference>
<comment type="caution">
    <text evidence="8">The sequence shown here is derived from an EMBL/GenBank/DDBJ whole genome shotgun (WGS) entry which is preliminary data.</text>
</comment>
<proteinExistence type="predicted"/>
<organism evidence="8 9">
    <name type="scientific">Lactuca virosa</name>
    <dbReference type="NCBI Taxonomy" id="75947"/>
    <lineage>
        <taxon>Eukaryota</taxon>
        <taxon>Viridiplantae</taxon>
        <taxon>Streptophyta</taxon>
        <taxon>Embryophyta</taxon>
        <taxon>Tracheophyta</taxon>
        <taxon>Spermatophyta</taxon>
        <taxon>Magnoliopsida</taxon>
        <taxon>eudicotyledons</taxon>
        <taxon>Gunneridae</taxon>
        <taxon>Pentapetalae</taxon>
        <taxon>asterids</taxon>
        <taxon>campanulids</taxon>
        <taxon>Asterales</taxon>
        <taxon>Asteraceae</taxon>
        <taxon>Cichorioideae</taxon>
        <taxon>Cichorieae</taxon>
        <taxon>Lactucinae</taxon>
        <taxon>Lactuca</taxon>
    </lineage>
</organism>
<protein>
    <recommendedName>
        <fullName evidence="7">Reverse transcriptase RNase H-like domain-containing protein</fullName>
    </recommendedName>
</protein>
<name>A0AAU9MX60_9ASTR</name>
<evidence type="ECO:0000256" key="4">
    <source>
        <dbReference type="ARBA" id="ARBA00022759"/>
    </source>
</evidence>
<dbReference type="InterPro" id="IPR051320">
    <property type="entry name" value="Viral_Replic_Matur_Polypro"/>
</dbReference>
<evidence type="ECO:0000256" key="2">
    <source>
        <dbReference type="ARBA" id="ARBA00022695"/>
    </source>
</evidence>
<dbReference type="GO" id="GO:0004519">
    <property type="term" value="F:endonuclease activity"/>
    <property type="evidence" value="ECO:0007669"/>
    <property type="project" value="UniProtKB-KW"/>
</dbReference>
<dbReference type="GO" id="GO:0003964">
    <property type="term" value="F:RNA-directed DNA polymerase activity"/>
    <property type="evidence" value="ECO:0007669"/>
    <property type="project" value="UniProtKB-KW"/>
</dbReference>
<keyword evidence="1" id="KW-0808">Transferase</keyword>
<dbReference type="InterPro" id="IPR043502">
    <property type="entry name" value="DNA/RNA_pol_sf"/>
</dbReference>
<keyword evidence="2" id="KW-0548">Nucleotidyltransferase</keyword>
<evidence type="ECO:0000259" key="7">
    <source>
        <dbReference type="Pfam" id="PF17917"/>
    </source>
</evidence>
<dbReference type="GO" id="GO:0016787">
    <property type="term" value="F:hydrolase activity"/>
    <property type="evidence" value="ECO:0007669"/>
    <property type="project" value="UniProtKB-KW"/>
</dbReference>
<accession>A0AAU9MX60</accession>